<evidence type="ECO:0000313" key="2">
    <source>
        <dbReference type="EMBL" id="GAA1580379.1"/>
    </source>
</evidence>
<reference evidence="2 3" key="1">
    <citation type="journal article" date="2019" name="Int. J. Syst. Evol. Microbiol.">
        <title>The Global Catalogue of Microorganisms (GCM) 10K type strain sequencing project: providing services to taxonomists for standard genome sequencing and annotation.</title>
        <authorList>
            <consortium name="The Broad Institute Genomics Platform"/>
            <consortium name="The Broad Institute Genome Sequencing Center for Infectious Disease"/>
            <person name="Wu L."/>
            <person name="Ma J."/>
        </authorList>
    </citation>
    <scope>NUCLEOTIDE SEQUENCE [LARGE SCALE GENOMIC DNA]</scope>
    <source>
        <strain evidence="2 3">JCM 14304</strain>
    </source>
</reference>
<name>A0ABN2DPI3_9ACTN</name>
<feature type="region of interest" description="Disordered" evidence="1">
    <location>
        <begin position="88"/>
        <end position="107"/>
    </location>
</feature>
<accession>A0ABN2DPI3</accession>
<comment type="caution">
    <text evidence="2">The sequence shown here is derived from an EMBL/GenBank/DDBJ whole genome shotgun (WGS) entry which is preliminary data.</text>
</comment>
<dbReference type="EMBL" id="BAAAND010000004">
    <property type="protein sequence ID" value="GAA1580379.1"/>
    <property type="molecule type" value="Genomic_DNA"/>
</dbReference>
<proteinExistence type="predicted"/>
<dbReference type="Proteomes" id="UP001500190">
    <property type="component" value="Unassembled WGS sequence"/>
</dbReference>
<gene>
    <name evidence="2" type="ORF">GCM10009742_26030</name>
</gene>
<sequence>MQTPSHPDDLTVRFYCKDPRSKSSDDFPSFYSTDRGSWVVQGQALGDEVGSQLSGLKPEETFLEIPQELVERFVHMYVEERYGVDLRSATPGTDLADPRPTQVGVAG</sequence>
<evidence type="ECO:0000256" key="1">
    <source>
        <dbReference type="SAM" id="MobiDB-lite"/>
    </source>
</evidence>
<organism evidence="2 3">
    <name type="scientific">Kribbella karoonensis</name>
    <dbReference type="NCBI Taxonomy" id="324851"/>
    <lineage>
        <taxon>Bacteria</taxon>
        <taxon>Bacillati</taxon>
        <taxon>Actinomycetota</taxon>
        <taxon>Actinomycetes</taxon>
        <taxon>Propionibacteriales</taxon>
        <taxon>Kribbellaceae</taxon>
        <taxon>Kribbella</taxon>
    </lineage>
</organism>
<protein>
    <submittedName>
        <fullName evidence="2">Uncharacterized protein</fullName>
    </submittedName>
</protein>
<evidence type="ECO:0000313" key="3">
    <source>
        <dbReference type="Proteomes" id="UP001500190"/>
    </source>
</evidence>
<keyword evidence="3" id="KW-1185">Reference proteome</keyword>